<comment type="caution">
    <text evidence="1">The sequence shown here is derived from an EMBL/GenBank/DDBJ whole genome shotgun (WGS) entry which is preliminary data.</text>
</comment>
<gene>
    <name evidence="1" type="ORF">MKZ38_008309</name>
</gene>
<dbReference type="AlphaFoldDB" id="A0AAD5RHQ0"/>
<dbReference type="Proteomes" id="UP001201980">
    <property type="component" value="Unassembled WGS sequence"/>
</dbReference>
<sequence>MLALGADPHQVQHLQAAQKADPLLPSIQRNNHRSLPFRPLLELALPSLFAQLPPSNNHPLTPESSQLQNSLPSLQQFLSNRHQPTTCLLHPVPNPSLVAHNSNVSTKTSMPEMGQTMGGNNQLAQSGKGLPMPNLSGKANGPIGNLLKGPVDDTGKLKSAALMVGIKLDLEAEVHVTARIRGDVLVGLY</sequence>
<proteinExistence type="predicted"/>
<reference evidence="1" key="1">
    <citation type="submission" date="2022-07" db="EMBL/GenBank/DDBJ databases">
        <title>Draft genome sequence of Zalerion maritima ATCC 34329, a (micro)plastics degrading marine fungus.</title>
        <authorList>
            <person name="Paco A."/>
            <person name="Goncalves M.F.M."/>
            <person name="Rocha-Santos T.A.P."/>
            <person name="Alves A."/>
        </authorList>
    </citation>
    <scope>NUCLEOTIDE SEQUENCE</scope>
    <source>
        <strain evidence="1">ATCC 34329</strain>
    </source>
</reference>
<keyword evidence="2" id="KW-1185">Reference proteome</keyword>
<evidence type="ECO:0000313" key="2">
    <source>
        <dbReference type="Proteomes" id="UP001201980"/>
    </source>
</evidence>
<dbReference type="EMBL" id="JAKWBI020000574">
    <property type="protein sequence ID" value="KAJ2893723.1"/>
    <property type="molecule type" value="Genomic_DNA"/>
</dbReference>
<name>A0AAD5RHQ0_9PEZI</name>
<evidence type="ECO:0000313" key="1">
    <source>
        <dbReference type="EMBL" id="KAJ2893723.1"/>
    </source>
</evidence>
<accession>A0AAD5RHQ0</accession>
<organism evidence="1 2">
    <name type="scientific">Zalerion maritima</name>
    <dbReference type="NCBI Taxonomy" id="339359"/>
    <lineage>
        <taxon>Eukaryota</taxon>
        <taxon>Fungi</taxon>
        <taxon>Dikarya</taxon>
        <taxon>Ascomycota</taxon>
        <taxon>Pezizomycotina</taxon>
        <taxon>Sordariomycetes</taxon>
        <taxon>Lulworthiomycetidae</taxon>
        <taxon>Lulworthiales</taxon>
        <taxon>Lulworthiaceae</taxon>
        <taxon>Zalerion</taxon>
    </lineage>
</organism>
<protein>
    <submittedName>
        <fullName evidence="1">Uncharacterized protein</fullName>
    </submittedName>
</protein>